<dbReference type="Pfam" id="PF00072">
    <property type="entry name" value="Response_reg"/>
    <property type="match status" value="1"/>
</dbReference>
<dbReference type="RefSeq" id="WP_099506273.1">
    <property type="nucleotide sequence ID" value="NZ_CP026652.1"/>
</dbReference>
<evidence type="ECO:0000313" key="4">
    <source>
        <dbReference type="EMBL" id="AVH60710.1"/>
    </source>
</evidence>
<dbReference type="Gene3D" id="3.40.50.2300">
    <property type="match status" value="1"/>
</dbReference>
<keyword evidence="1 2" id="KW-0597">Phosphoprotein</keyword>
<protein>
    <submittedName>
        <fullName evidence="4">Response regulator</fullName>
    </submittedName>
</protein>
<dbReference type="CDD" id="cd17535">
    <property type="entry name" value="REC_NarL-like"/>
    <property type="match status" value="1"/>
</dbReference>
<reference evidence="4 5" key="1">
    <citation type="submission" date="2018-02" db="EMBL/GenBank/DDBJ databases">
        <title>Complete genome sequence of Streptomyces dengpaensis, the producer of angucyclines.</title>
        <authorList>
            <person name="Yumei L."/>
        </authorList>
    </citation>
    <scope>NUCLEOTIDE SEQUENCE [LARGE SCALE GENOMIC DNA]</scope>
    <source>
        <strain evidence="4 5">XZHG99</strain>
    </source>
</reference>
<keyword evidence="5" id="KW-1185">Reference proteome</keyword>
<dbReference type="Proteomes" id="UP000238413">
    <property type="component" value="Chromosome"/>
</dbReference>
<dbReference type="InterPro" id="IPR058245">
    <property type="entry name" value="NreC/VraR/RcsB-like_REC"/>
</dbReference>
<accession>A0ABM6T115</accession>
<dbReference type="PANTHER" id="PTHR44591">
    <property type="entry name" value="STRESS RESPONSE REGULATOR PROTEIN 1"/>
    <property type="match status" value="1"/>
</dbReference>
<dbReference type="PANTHER" id="PTHR44591:SF3">
    <property type="entry name" value="RESPONSE REGULATORY DOMAIN-CONTAINING PROTEIN"/>
    <property type="match status" value="1"/>
</dbReference>
<dbReference type="InterPro" id="IPR001789">
    <property type="entry name" value="Sig_transdc_resp-reg_receiver"/>
</dbReference>
<organism evidence="4 5">
    <name type="scientific">Streptomyces dengpaensis</name>
    <dbReference type="NCBI Taxonomy" id="2049881"/>
    <lineage>
        <taxon>Bacteria</taxon>
        <taxon>Bacillati</taxon>
        <taxon>Actinomycetota</taxon>
        <taxon>Actinomycetes</taxon>
        <taxon>Kitasatosporales</taxon>
        <taxon>Streptomycetaceae</taxon>
        <taxon>Streptomyces</taxon>
    </lineage>
</organism>
<dbReference type="EMBL" id="CP026652">
    <property type="protein sequence ID" value="AVH60710.1"/>
    <property type="molecule type" value="Genomic_DNA"/>
</dbReference>
<proteinExistence type="predicted"/>
<evidence type="ECO:0000256" key="2">
    <source>
        <dbReference type="PROSITE-ProRule" id="PRU00169"/>
    </source>
</evidence>
<sequence length="118" mass="12568">MAVNVLVVDDDPGFRQVAYALLRARGMHVVAECADGASAVAAVRAHEPDGVLLDVHLPDQDGMSVARVLREGPHPPRVVLTSTDRSPWSGEELAAAGVEAFVTKDLLYDTDLARLLSP</sequence>
<evidence type="ECO:0000259" key="3">
    <source>
        <dbReference type="PROSITE" id="PS50110"/>
    </source>
</evidence>
<gene>
    <name evidence="4" type="ORF">C4B68_38730</name>
</gene>
<dbReference type="InterPro" id="IPR011006">
    <property type="entry name" value="CheY-like_superfamily"/>
</dbReference>
<evidence type="ECO:0000313" key="5">
    <source>
        <dbReference type="Proteomes" id="UP000238413"/>
    </source>
</evidence>
<feature type="domain" description="Response regulatory" evidence="3">
    <location>
        <begin position="4"/>
        <end position="118"/>
    </location>
</feature>
<evidence type="ECO:0000256" key="1">
    <source>
        <dbReference type="ARBA" id="ARBA00022553"/>
    </source>
</evidence>
<dbReference type="InterPro" id="IPR050595">
    <property type="entry name" value="Bact_response_regulator"/>
</dbReference>
<name>A0ABM6T115_9ACTN</name>
<feature type="modified residue" description="4-aspartylphosphate" evidence="2">
    <location>
        <position position="54"/>
    </location>
</feature>
<dbReference type="PROSITE" id="PS50110">
    <property type="entry name" value="RESPONSE_REGULATORY"/>
    <property type="match status" value="1"/>
</dbReference>
<dbReference type="SMART" id="SM00448">
    <property type="entry name" value="REC"/>
    <property type="match status" value="1"/>
</dbReference>
<dbReference type="SUPFAM" id="SSF52172">
    <property type="entry name" value="CheY-like"/>
    <property type="match status" value="1"/>
</dbReference>